<evidence type="ECO:0000256" key="3">
    <source>
        <dbReference type="ARBA" id="ARBA00023180"/>
    </source>
</evidence>
<dbReference type="AlphaFoldDB" id="V3ZYS1"/>
<evidence type="ECO:0000256" key="2">
    <source>
        <dbReference type="ARBA" id="ARBA00023157"/>
    </source>
</evidence>
<feature type="disulfide bond" evidence="4">
    <location>
        <begin position="72"/>
        <end position="82"/>
    </location>
</feature>
<dbReference type="SMART" id="SM00202">
    <property type="entry name" value="SR"/>
    <property type="match status" value="1"/>
</dbReference>
<keyword evidence="2 4" id="KW-1015">Disulfide bond</keyword>
<keyword evidence="3" id="KW-0325">Glycoprotein</keyword>
<dbReference type="GO" id="GO:0016020">
    <property type="term" value="C:membrane"/>
    <property type="evidence" value="ECO:0007669"/>
    <property type="project" value="InterPro"/>
</dbReference>
<dbReference type="InterPro" id="IPR036772">
    <property type="entry name" value="SRCR-like_dom_sf"/>
</dbReference>
<dbReference type="CTD" id="20232472"/>
<keyword evidence="1" id="KW-0732">Signal</keyword>
<evidence type="ECO:0000313" key="7">
    <source>
        <dbReference type="Proteomes" id="UP000030746"/>
    </source>
</evidence>
<dbReference type="PANTHER" id="PTHR48071">
    <property type="entry name" value="SRCR DOMAIN-CONTAINING PROTEIN"/>
    <property type="match status" value="1"/>
</dbReference>
<keyword evidence="7" id="KW-1185">Reference proteome</keyword>
<reference evidence="6 7" key="1">
    <citation type="journal article" date="2013" name="Nature">
        <title>Insights into bilaterian evolution from three spiralian genomes.</title>
        <authorList>
            <person name="Simakov O."/>
            <person name="Marletaz F."/>
            <person name="Cho S.J."/>
            <person name="Edsinger-Gonzales E."/>
            <person name="Havlak P."/>
            <person name="Hellsten U."/>
            <person name="Kuo D.H."/>
            <person name="Larsson T."/>
            <person name="Lv J."/>
            <person name="Arendt D."/>
            <person name="Savage R."/>
            <person name="Osoegawa K."/>
            <person name="de Jong P."/>
            <person name="Grimwood J."/>
            <person name="Chapman J.A."/>
            <person name="Shapiro H."/>
            <person name="Aerts A."/>
            <person name="Otillar R.P."/>
            <person name="Terry A.Y."/>
            <person name="Boore J.L."/>
            <person name="Grigoriev I.V."/>
            <person name="Lindberg D.R."/>
            <person name="Seaver E.C."/>
            <person name="Weisblat D.A."/>
            <person name="Putnam N.H."/>
            <person name="Rokhsar D.S."/>
        </authorList>
    </citation>
    <scope>NUCLEOTIDE SEQUENCE [LARGE SCALE GENOMIC DNA]</scope>
</reference>
<sequence length="105" mass="11625">VRLVDGIKPTEGRVEYLYNGTWGTMCEFSNWRIENAQVVCRQLGLNPEGAVVRGPAYFGEGKGSIWFSRVECTGSESSLADCPHRGWNKPDCDHSEDVAVSCGRK</sequence>
<dbReference type="SUPFAM" id="SSF56487">
    <property type="entry name" value="SRCR-like"/>
    <property type="match status" value="1"/>
</dbReference>
<dbReference type="Proteomes" id="UP000030746">
    <property type="component" value="Unassembled WGS sequence"/>
</dbReference>
<dbReference type="HOGENOM" id="CLU_002555_6_1_1"/>
<evidence type="ECO:0000259" key="5">
    <source>
        <dbReference type="PROSITE" id="PS50287"/>
    </source>
</evidence>
<evidence type="ECO:0000256" key="1">
    <source>
        <dbReference type="ARBA" id="ARBA00022729"/>
    </source>
</evidence>
<dbReference type="FunFam" id="3.10.250.10:FF:000005">
    <property type="entry name" value="Neurotrypsin isoform A"/>
    <property type="match status" value="1"/>
</dbReference>
<dbReference type="PANTHER" id="PTHR48071:SF18">
    <property type="entry name" value="DELETED IN MALIGNANT BRAIN TUMORS 1 PROTEIN-RELATED"/>
    <property type="match status" value="1"/>
</dbReference>
<comment type="caution">
    <text evidence="4">Lacks conserved residue(s) required for the propagation of feature annotation.</text>
</comment>
<dbReference type="KEGG" id="lgi:LOTGIDRAFT_125281"/>
<dbReference type="EMBL" id="KB202591">
    <property type="protein sequence ID" value="ESO89537.1"/>
    <property type="molecule type" value="Genomic_DNA"/>
</dbReference>
<dbReference type="RefSeq" id="XP_009059895.1">
    <property type="nucleotide sequence ID" value="XM_009061647.1"/>
</dbReference>
<dbReference type="Gene3D" id="3.10.250.10">
    <property type="entry name" value="SRCR-like domain"/>
    <property type="match status" value="1"/>
</dbReference>
<dbReference type="GeneID" id="20232472"/>
<evidence type="ECO:0000256" key="4">
    <source>
        <dbReference type="PROSITE-ProRule" id="PRU00196"/>
    </source>
</evidence>
<dbReference type="STRING" id="225164.V3ZYS1"/>
<name>V3ZYS1_LOTGI</name>
<accession>V3ZYS1</accession>
<dbReference type="PROSITE" id="PS50287">
    <property type="entry name" value="SRCR_2"/>
    <property type="match status" value="1"/>
</dbReference>
<evidence type="ECO:0000313" key="6">
    <source>
        <dbReference type="EMBL" id="ESO89537.1"/>
    </source>
</evidence>
<dbReference type="OMA" id="TCSGEMT"/>
<gene>
    <name evidence="6" type="ORF">LOTGIDRAFT_125281</name>
</gene>
<feature type="non-terminal residue" evidence="6">
    <location>
        <position position="1"/>
    </location>
</feature>
<dbReference type="OrthoDB" id="6128208at2759"/>
<organism evidence="6 7">
    <name type="scientific">Lottia gigantea</name>
    <name type="common">Giant owl limpet</name>
    <dbReference type="NCBI Taxonomy" id="225164"/>
    <lineage>
        <taxon>Eukaryota</taxon>
        <taxon>Metazoa</taxon>
        <taxon>Spiralia</taxon>
        <taxon>Lophotrochozoa</taxon>
        <taxon>Mollusca</taxon>
        <taxon>Gastropoda</taxon>
        <taxon>Patellogastropoda</taxon>
        <taxon>Lottioidea</taxon>
        <taxon>Lottiidae</taxon>
        <taxon>Lottia</taxon>
    </lineage>
</organism>
<proteinExistence type="predicted"/>
<feature type="domain" description="SRCR" evidence="5">
    <location>
        <begin position="1"/>
        <end position="103"/>
    </location>
</feature>
<dbReference type="PRINTS" id="PR00258">
    <property type="entry name" value="SPERACTRCPTR"/>
</dbReference>
<protein>
    <recommendedName>
        <fullName evidence="5">SRCR domain-containing protein</fullName>
    </recommendedName>
</protein>
<dbReference type="InterPro" id="IPR001190">
    <property type="entry name" value="SRCR"/>
</dbReference>
<dbReference type="Pfam" id="PF00530">
    <property type="entry name" value="SRCR"/>
    <property type="match status" value="1"/>
</dbReference>